<sequence length="1173" mass="138692">MEYLVRFEKIEANKIFLKKKCDFKVEELSFILGKEEVKLPFTEDDNNVVVHLIQRNFQKLEKYYLNINGSNVKVVNEFEMAIPFDKDFILSLAALKENLTIEIKWISPINQNNTTIKKVDDKNIPYMENDEEIKLHLPNVSDGYFLGIRFKGQIIEIPTHKTGEYVSLWKKDFGRSILPFGQFRLYVFEPFLNLFIMTPINLETSEMNTRIELNMFSYIQNNNQKSTLFINGIKNTKSIRIINHDNLRLSFSLGHEKLESDPALYLVSTDFNKFHLIESTYIEELNIFNITIPLNELNHSLYNFIIKINEDFYYLVYTNYFESPISHDNENKGFLFNDQKLNLYIGDKNLYQVKFKKEINGNIEVANIFPLNNFLVVETNRSNLPEYYEIYLVNDENAAQQFTLNHFYMDGKLWIDTKSIPTVDTIGCWTFYLSANFQRYILKQSITLVSNSIRPIVDCNSYIIEDQSYINGFYIGKNGLGYCQLSENKYLTTTRKVSKDNILVKDFLFGQNEISFSLSNAELDNLNTFNVILISRKTKKRIILGTEIKGNRITCHLTNTENSHRIESFENGRWDIFGEVFSKGDFIYGRIEHEEDSLSKKSLYYFSHSKEEAILIYQTDKNQMSVVKEKAHSVFKEKNQVETKLIELIKQRNSGYKFIIDLTSKNYLNIESAALLLRSKDNYKRIDISNIATSKSKKHQTISGTFNMNWDEFFPLYWDLFITATDADNQTGYIRVNGASKNVINKVNEDYFKQAIMSGDKSKILYPYVTFSEDISFMMRERESFETITNKMKESLAYYTYRLLKPLYFHKKNIWLGFEKFSKTAQDNGYAFFSYVDKNKLHEDFYFIIDKTSPDYQRIKKESNKIVPFMSFKYLLLVYASKLLVSSETKRHVHNIRIRSGKVAETINRKKSVFLQHGVTGLKRSDVFKKSKGRGNFDIVVATSDAEKEILKEHWNYESKEIIVTGFARWDLLNDKSNEVKKKKIFVMPTWRTWMEDMPKEEFVKSDYYSSYTALLTSSELNQLLVESNLELVFFLHPKFKQYISEFKVENENIKIKEFLDIKVNNEMMESSLMISDYSSVTWDMFFLNKPVIFYQFDHEKYNQYEGSYIDMDKELFGDRAINVDEIISELNYYVKHNFEVKDEYKHLREKYFKYTDYENSKRIFEEIKKRIK</sequence>
<name>A0AB94IQ22_9BACI</name>
<organism evidence="1 2">
    <name type="scientific">Neobacillus vireti LMG 21834</name>
    <dbReference type="NCBI Taxonomy" id="1131730"/>
    <lineage>
        <taxon>Bacteria</taxon>
        <taxon>Bacillati</taxon>
        <taxon>Bacillota</taxon>
        <taxon>Bacilli</taxon>
        <taxon>Bacillales</taxon>
        <taxon>Bacillaceae</taxon>
        <taxon>Neobacillus</taxon>
    </lineage>
</organism>
<dbReference type="SUPFAM" id="SSF53756">
    <property type="entry name" value="UDP-Glycosyltransferase/glycogen phosphorylase"/>
    <property type="match status" value="1"/>
</dbReference>
<dbReference type="Proteomes" id="UP000018877">
    <property type="component" value="Unassembled WGS sequence"/>
</dbReference>
<dbReference type="PANTHER" id="PTHR37316">
    <property type="entry name" value="TEICHOIC ACID GLYCEROL-PHOSPHATE PRIMASE"/>
    <property type="match status" value="1"/>
</dbReference>
<gene>
    <name evidence="1" type="ORF">BAVI_08706</name>
</gene>
<comment type="caution">
    <text evidence="1">The sequence shown here is derived from an EMBL/GenBank/DDBJ whole genome shotgun (WGS) entry which is preliminary data.</text>
</comment>
<dbReference type="RefSeq" id="WP_024027941.1">
    <property type="nucleotide sequence ID" value="NZ_ALAN01000058.1"/>
</dbReference>
<evidence type="ECO:0000313" key="2">
    <source>
        <dbReference type="Proteomes" id="UP000018877"/>
    </source>
</evidence>
<proteinExistence type="predicted"/>
<dbReference type="InterPro" id="IPR051612">
    <property type="entry name" value="Teichoic_Acid_Biosynth"/>
</dbReference>
<dbReference type="Gene3D" id="3.40.50.12580">
    <property type="match status" value="1"/>
</dbReference>
<dbReference type="GO" id="GO:0047355">
    <property type="term" value="F:CDP-glycerol glycerophosphotransferase activity"/>
    <property type="evidence" value="ECO:0007669"/>
    <property type="project" value="InterPro"/>
</dbReference>
<dbReference type="EMBL" id="ALAN01000058">
    <property type="protein sequence ID" value="ETI69166.1"/>
    <property type="molecule type" value="Genomic_DNA"/>
</dbReference>
<dbReference type="AlphaFoldDB" id="A0AB94IQ22"/>
<evidence type="ECO:0000313" key="1">
    <source>
        <dbReference type="EMBL" id="ETI69166.1"/>
    </source>
</evidence>
<accession>A0AB94IQ22</accession>
<dbReference type="GO" id="GO:0016020">
    <property type="term" value="C:membrane"/>
    <property type="evidence" value="ECO:0007669"/>
    <property type="project" value="InterPro"/>
</dbReference>
<dbReference type="InterPro" id="IPR043148">
    <property type="entry name" value="TagF_C"/>
</dbReference>
<dbReference type="Pfam" id="PF04464">
    <property type="entry name" value="Glyphos_transf"/>
    <property type="match status" value="1"/>
</dbReference>
<protein>
    <submittedName>
        <fullName evidence="1">CDP-glycerol glycerophosphotransferase</fullName>
    </submittedName>
</protein>
<keyword evidence="2" id="KW-1185">Reference proteome</keyword>
<reference evidence="1 2" key="1">
    <citation type="journal article" date="2014" name="Environ. Microbiol.">
        <title>The nitrate-ammonifying and nosZ-carrying bacterium Bacillus vireti is a potent source and sink for nitric and nitrous oxide under high nitrate conditions.</title>
        <authorList>
            <person name="Mania D."/>
            <person name="Heylen K."/>
            <person name="van Spanning R.J."/>
            <person name="Frostegard A."/>
        </authorList>
    </citation>
    <scope>NUCLEOTIDE SEQUENCE [LARGE SCALE GENOMIC DNA]</scope>
    <source>
        <strain evidence="1 2">LMG 21834</strain>
    </source>
</reference>
<dbReference type="PANTHER" id="PTHR37316:SF3">
    <property type="entry name" value="TEICHOIC ACID GLYCEROL-PHOSPHATE TRANSFERASE"/>
    <property type="match status" value="1"/>
</dbReference>
<dbReference type="InterPro" id="IPR007554">
    <property type="entry name" value="Glycerophosphate_synth"/>
</dbReference>